<accession>A0ACC4BZ00</accession>
<dbReference type="Proteomes" id="UP000309997">
    <property type="component" value="Unassembled WGS sequence"/>
</dbReference>
<protein>
    <submittedName>
        <fullName evidence="1">Uncharacterized protein</fullName>
    </submittedName>
</protein>
<name>A0ACC4BZ00_POPAL</name>
<reference evidence="1 2" key="1">
    <citation type="journal article" date="2024" name="Plant Biotechnol. J.">
        <title>Genome and CRISPR/Cas9 system of a widespread forest tree (Populus alba) in the world.</title>
        <authorList>
            <person name="Liu Y.J."/>
            <person name="Jiang P.F."/>
            <person name="Han X.M."/>
            <person name="Li X.Y."/>
            <person name="Wang H.M."/>
            <person name="Wang Y.J."/>
            <person name="Wang X.X."/>
            <person name="Zeng Q.Y."/>
        </authorList>
    </citation>
    <scope>NUCLEOTIDE SEQUENCE [LARGE SCALE GENOMIC DNA]</scope>
    <source>
        <strain evidence="2">cv. PAL-ZL1</strain>
    </source>
</reference>
<evidence type="ECO:0000313" key="1">
    <source>
        <dbReference type="EMBL" id="KAL3582918.1"/>
    </source>
</evidence>
<dbReference type="EMBL" id="RCHU02000008">
    <property type="protein sequence ID" value="KAL3582918.1"/>
    <property type="molecule type" value="Genomic_DNA"/>
</dbReference>
<gene>
    <name evidence="1" type="ORF">D5086_017250</name>
</gene>
<evidence type="ECO:0000313" key="2">
    <source>
        <dbReference type="Proteomes" id="UP000309997"/>
    </source>
</evidence>
<organism evidence="1 2">
    <name type="scientific">Populus alba</name>
    <name type="common">White poplar</name>
    <dbReference type="NCBI Taxonomy" id="43335"/>
    <lineage>
        <taxon>Eukaryota</taxon>
        <taxon>Viridiplantae</taxon>
        <taxon>Streptophyta</taxon>
        <taxon>Embryophyta</taxon>
        <taxon>Tracheophyta</taxon>
        <taxon>Spermatophyta</taxon>
        <taxon>Magnoliopsida</taxon>
        <taxon>eudicotyledons</taxon>
        <taxon>Gunneridae</taxon>
        <taxon>Pentapetalae</taxon>
        <taxon>rosids</taxon>
        <taxon>fabids</taxon>
        <taxon>Malpighiales</taxon>
        <taxon>Salicaceae</taxon>
        <taxon>Saliceae</taxon>
        <taxon>Populus</taxon>
    </lineage>
</organism>
<proteinExistence type="predicted"/>
<sequence>MHILMVPSFFGTSKVGESPGKSNQFDAQYHEIGGNPLEPVEQPTNLPSLEALDVPRPPRVLRFCHLLLSLQRIRTGIPLLNSTFSQECCPRHAFLLWVAIPTENSQRRIDFIGLVFMRPNRCSLCLRNNEDHNHLFFECSFTKALWWNICDRCDIPRMTKSLDEWIRLATVSWHGKSFVNFSRKLGFAATVYCIWQERNARIFADVSKASNLVFDQIECIIRDKLVLMRNVQQTDENIRIQRLWRVNNMDS</sequence>
<keyword evidence="2" id="KW-1185">Reference proteome</keyword>
<comment type="caution">
    <text evidence="1">The sequence shown here is derived from an EMBL/GenBank/DDBJ whole genome shotgun (WGS) entry which is preliminary data.</text>
</comment>